<name>A0ABU5H427_9BACT</name>
<dbReference type="EMBL" id="JAXIVS010000004">
    <property type="protein sequence ID" value="MDY7227547.1"/>
    <property type="molecule type" value="Genomic_DNA"/>
</dbReference>
<evidence type="ECO:0000256" key="5">
    <source>
        <dbReference type="PROSITE-ProRule" id="PRU10141"/>
    </source>
</evidence>
<dbReference type="EC" id="2.7.11.1" evidence="8"/>
<dbReference type="PANTHER" id="PTHR44329">
    <property type="entry name" value="SERINE/THREONINE-PROTEIN KINASE TNNI3K-RELATED"/>
    <property type="match status" value="1"/>
</dbReference>
<organism evidence="8 9">
    <name type="scientific">Hyalangium rubrum</name>
    <dbReference type="NCBI Taxonomy" id="3103134"/>
    <lineage>
        <taxon>Bacteria</taxon>
        <taxon>Pseudomonadati</taxon>
        <taxon>Myxococcota</taxon>
        <taxon>Myxococcia</taxon>
        <taxon>Myxococcales</taxon>
        <taxon>Cystobacterineae</taxon>
        <taxon>Archangiaceae</taxon>
        <taxon>Hyalangium</taxon>
    </lineage>
</organism>
<evidence type="ECO:0000313" key="8">
    <source>
        <dbReference type="EMBL" id="MDY7227547.1"/>
    </source>
</evidence>
<proteinExistence type="predicted"/>
<feature type="compositionally biased region" description="Low complexity" evidence="6">
    <location>
        <begin position="280"/>
        <end position="298"/>
    </location>
</feature>
<comment type="caution">
    <text evidence="8">The sequence shown here is derived from an EMBL/GenBank/DDBJ whole genome shotgun (WGS) entry which is preliminary data.</text>
</comment>
<keyword evidence="9" id="KW-1185">Reference proteome</keyword>
<dbReference type="InterPro" id="IPR011009">
    <property type="entry name" value="Kinase-like_dom_sf"/>
</dbReference>
<evidence type="ECO:0000259" key="7">
    <source>
        <dbReference type="PROSITE" id="PS50011"/>
    </source>
</evidence>
<accession>A0ABU5H427</accession>
<keyword evidence="4 5" id="KW-0067">ATP-binding</keyword>
<keyword evidence="2 5" id="KW-0547">Nucleotide-binding</keyword>
<dbReference type="InterPro" id="IPR051681">
    <property type="entry name" value="Ser/Thr_Kinases-Pseudokinases"/>
</dbReference>
<dbReference type="SUPFAM" id="SSF56112">
    <property type="entry name" value="Protein kinase-like (PK-like)"/>
    <property type="match status" value="1"/>
</dbReference>
<dbReference type="PROSITE" id="PS00107">
    <property type="entry name" value="PROTEIN_KINASE_ATP"/>
    <property type="match status" value="1"/>
</dbReference>
<dbReference type="PROSITE" id="PS50011">
    <property type="entry name" value="PROTEIN_KINASE_DOM"/>
    <property type="match status" value="1"/>
</dbReference>
<evidence type="ECO:0000256" key="6">
    <source>
        <dbReference type="SAM" id="MobiDB-lite"/>
    </source>
</evidence>
<dbReference type="GO" id="GO:0004674">
    <property type="term" value="F:protein serine/threonine kinase activity"/>
    <property type="evidence" value="ECO:0007669"/>
    <property type="project" value="UniProtKB-EC"/>
</dbReference>
<evidence type="ECO:0000256" key="4">
    <source>
        <dbReference type="ARBA" id="ARBA00022840"/>
    </source>
</evidence>
<dbReference type="CDD" id="cd14014">
    <property type="entry name" value="STKc_PknB_like"/>
    <property type="match status" value="1"/>
</dbReference>
<evidence type="ECO:0000256" key="3">
    <source>
        <dbReference type="ARBA" id="ARBA00022777"/>
    </source>
</evidence>
<evidence type="ECO:0000313" key="9">
    <source>
        <dbReference type="Proteomes" id="UP001291309"/>
    </source>
</evidence>
<dbReference type="RefSeq" id="WP_321546268.1">
    <property type="nucleotide sequence ID" value="NZ_JAXIVS010000004.1"/>
</dbReference>
<sequence>MSSAPDAHPPAHPQEMCIGSWRVLEYVGEGSYGVVYRVEPAEERPSGICALKLALHPGDERFAREQALLSRLDHPNVPGLRGAGEWIDAQGKRFPYLVLQWVEGSPLYEWVPHGKLTSRQALRLLAQVARALQATHAYGVHRDVKGDNIRVHADGHAVLLDFGACWYPGARPLTGSTLPPGTEPYRSPQLLRFRCQLRRGLEAHYTSRPEDDIYALGVMAYRLVTERYPPPRTDPDCLDDPERSRPARLLAPSDWATVAPVLDRLILRMLSDAPEARGTAGQLAQEMEEAAASSAPALDRPIAPAPCQLKTERASRPGPPREWTPLLRPLLLVALLGMGVVLASRPSPRLVAPFHEPSEEPPETSRDGGSVALGSAAIASALPGGVGPVELRAVSLDMPSGPIKGQKRAPCEPRGLVEINGGCWIRAEDFKPPCEKDWYEWKGSCYWPQMARGRLPTSDEQ</sequence>
<feature type="region of interest" description="Disordered" evidence="6">
    <location>
        <begin position="278"/>
        <end position="301"/>
    </location>
</feature>
<dbReference type="InterPro" id="IPR017441">
    <property type="entry name" value="Protein_kinase_ATP_BS"/>
</dbReference>
<dbReference type="Proteomes" id="UP001291309">
    <property type="component" value="Unassembled WGS sequence"/>
</dbReference>
<dbReference type="Pfam" id="PF00069">
    <property type="entry name" value="Pkinase"/>
    <property type="match status" value="1"/>
</dbReference>
<protein>
    <submittedName>
        <fullName evidence="8">Serine/threonine-protein kinase</fullName>
        <ecNumber evidence="8">2.7.11.1</ecNumber>
    </submittedName>
</protein>
<dbReference type="InterPro" id="IPR000719">
    <property type="entry name" value="Prot_kinase_dom"/>
</dbReference>
<dbReference type="PANTHER" id="PTHR44329:SF288">
    <property type="entry name" value="MITOGEN-ACTIVATED PROTEIN KINASE KINASE KINASE 20"/>
    <property type="match status" value="1"/>
</dbReference>
<dbReference type="Gene3D" id="3.30.200.20">
    <property type="entry name" value="Phosphorylase Kinase, domain 1"/>
    <property type="match status" value="1"/>
</dbReference>
<keyword evidence="1 8" id="KW-0808">Transferase</keyword>
<evidence type="ECO:0000256" key="2">
    <source>
        <dbReference type="ARBA" id="ARBA00022741"/>
    </source>
</evidence>
<dbReference type="SMART" id="SM00220">
    <property type="entry name" value="S_TKc"/>
    <property type="match status" value="1"/>
</dbReference>
<gene>
    <name evidence="8" type="ORF">SYV04_14135</name>
</gene>
<dbReference type="Gene3D" id="1.10.510.10">
    <property type="entry name" value="Transferase(Phosphotransferase) domain 1"/>
    <property type="match status" value="1"/>
</dbReference>
<keyword evidence="3 8" id="KW-0418">Kinase</keyword>
<evidence type="ECO:0000256" key="1">
    <source>
        <dbReference type="ARBA" id="ARBA00022679"/>
    </source>
</evidence>
<feature type="binding site" evidence="5">
    <location>
        <position position="52"/>
    </location>
    <ligand>
        <name>ATP</name>
        <dbReference type="ChEBI" id="CHEBI:30616"/>
    </ligand>
</feature>
<reference evidence="8 9" key="1">
    <citation type="submission" date="2023-12" db="EMBL/GenBank/DDBJ databases">
        <title>the genome sequence of Hyalangium sp. s54d21.</title>
        <authorList>
            <person name="Zhang X."/>
        </authorList>
    </citation>
    <scope>NUCLEOTIDE SEQUENCE [LARGE SCALE GENOMIC DNA]</scope>
    <source>
        <strain evidence="9">s54d21</strain>
    </source>
</reference>
<feature type="domain" description="Protein kinase" evidence="7">
    <location>
        <begin position="21"/>
        <end position="298"/>
    </location>
</feature>